<evidence type="ECO:0000256" key="9">
    <source>
        <dbReference type="ARBA" id="ARBA00022801"/>
    </source>
</evidence>
<protein>
    <recommendedName>
        <fullName evidence="14">Obg-like ATPase 1</fullName>
    </recommendedName>
</protein>
<dbReference type="SUPFAM" id="SSF52540">
    <property type="entry name" value="P-loop containing nucleoside triphosphate hydrolases"/>
    <property type="match status" value="1"/>
</dbReference>
<dbReference type="Gene3D" id="3.40.50.300">
    <property type="entry name" value="P-loop containing nucleotide triphosphate hydrolases"/>
    <property type="match status" value="1"/>
</dbReference>
<dbReference type="FunFam" id="3.10.20.30:FF:000029">
    <property type="entry name" value="Obg-like ATPase 1"/>
    <property type="match status" value="1"/>
</dbReference>
<dbReference type="GO" id="GO:0016887">
    <property type="term" value="F:ATP hydrolysis activity"/>
    <property type="evidence" value="ECO:0007669"/>
    <property type="project" value="UniProtKB-UniRule"/>
</dbReference>
<evidence type="ECO:0000256" key="13">
    <source>
        <dbReference type="ARBA" id="ARBA00023136"/>
    </source>
</evidence>
<dbReference type="InterPro" id="IPR041706">
    <property type="entry name" value="YchF_N"/>
</dbReference>
<evidence type="ECO:0000256" key="15">
    <source>
        <dbReference type="SAM" id="MobiDB-lite"/>
    </source>
</evidence>
<dbReference type="GO" id="GO:0005525">
    <property type="term" value="F:GTP binding"/>
    <property type="evidence" value="ECO:0007669"/>
    <property type="project" value="InterPro"/>
</dbReference>
<dbReference type="InterPro" id="IPR006073">
    <property type="entry name" value="GTP-bd"/>
</dbReference>
<feature type="domain" description="OBG-type G" evidence="17">
    <location>
        <begin position="308"/>
        <end position="567"/>
    </location>
</feature>
<sequence>MMFSSDGFLTDQPPSKGPSQTHLFTSFPNSAVDLNDDDDDDDLLLDNKSNITQSYAYKPANEENLSLPLPATNKNNTNNEQLHIWQLEYYQKYFQIDTQQVLERLLGSITPKPNRSYFNSTIRHNPDLYGPFWVCVTFIITVAISGNIVAYFQLPDTDFQIDFSKITLSAILICLYWWSMPTVVYFFFRYYIKCNEYTFLELLCIYGYSLTIFIPVSILWMIPIAWLQWLLTIIASVISGSVLIVAFWPSVDSDRKSFNALSMLVVLFAHLFMAICIMMIRTYVGNMPPKKKEEPKPKPLIGRLGTNLKMGIVGLPNAGKSTFFNILTKSSVPAENFPFCTINPNESRVSVPDSRFDFLCQHYEPLSKQPAYLNVVDIAGLVKGASEGQGLGNAFLSHIKACDGIFHMVRIFDEPDIAHVEGNVDPIRDMEIIHDELRLKDLELTKKVVEDLEKKVVRGNDKTLKIDYETINKVLHLLNEGKGSVRFHDWNEKEIEVLNKHLFNTSKPMVYLLNMSEEDYIKKKNKWLGKVKQWIDEHDPGATVIPFSANYEYRLVDLPAEESEKVIKESGVPSAFEKIILAGYRALQLCYFFTCGKDEVKAWTIQVGTKAPHAAGRIHTDFEKGFIMAEVMKYEDFKEYGTENAVKAEGKYRQQGKNYTVEDGDIIYFKANTGGGLNAAKK</sequence>
<feature type="transmembrane region" description="Helical" evidence="16">
    <location>
        <begin position="200"/>
        <end position="220"/>
    </location>
</feature>
<dbReference type="CDD" id="cd04867">
    <property type="entry name" value="TGS_YchF_OLA1"/>
    <property type="match status" value="1"/>
</dbReference>
<dbReference type="InterPro" id="IPR013029">
    <property type="entry name" value="YchF_C"/>
</dbReference>
<dbReference type="PANTHER" id="PTHR23305:SF11">
    <property type="entry name" value="OBG-LIKE ATPASE 1"/>
    <property type="match status" value="1"/>
</dbReference>
<feature type="region of interest" description="Disordered" evidence="15">
    <location>
        <begin position="1"/>
        <end position="23"/>
    </location>
</feature>
<dbReference type="PROSITE" id="PS51710">
    <property type="entry name" value="G_OBG"/>
    <property type="match status" value="1"/>
</dbReference>
<dbReference type="InterPro" id="IPR006977">
    <property type="entry name" value="Yip1_dom"/>
</dbReference>
<dbReference type="GO" id="GO:0005524">
    <property type="term" value="F:ATP binding"/>
    <property type="evidence" value="ECO:0007669"/>
    <property type="project" value="UniProtKB-UniRule"/>
</dbReference>
<feature type="transmembrane region" description="Helical" evidence="16">
    <location>
        <begin position="260"/>
        <end position="280"/>
    </location>
</feature>
<reference evidence="19" key="1">
    <citation type="submission" date="2021-02" db="EMBL/GenBank/DDBJ databases">
        <authorList>
            <person name="Nowell W R."/>
        </authorList>
    </citation>
    <scope>NUCLEOTIDE SEQUENCE</scope>
</reference>
<proteinExistence type="inferred from homology"/>
<evidence type="ECO:0000256" key="14">
    <source>
        <dbReference type="HAMAP-Rule" id="MF_03167"/>
    </source>
</evidence>
<feature type="binding site" evidence="14">
    <location>
        <begin position="317"/>
        <end position="322"/>
    </location>
    <ligand>
        <name>ATP</name>
        <dbReference type="ChEBI" id="CHEBI:30616"/>
    </ligand>
</feature>
<dbReference type="InterPro" id="IPR023192">
    <property type="entry name" value="TGS-like_dom_sf"/>
</dbReference>
<comment type="similarity">
    <text evidence="4">Belongs to the YIP1 family.</text>
</comment>
<dbReference type="InterPro" id="IPR004095">
    <property type="entry name" value="TGS"/>
</dbReference>
<dbReference type="Pfam" id="PF04893">
    <property type="entry name" value="Yip1"/>
    <property type="match status" value="1"/>
</dbReference>
<dbReference type="FunFam" id="1.10.150.300:FF:000003">
    <property type="entry name" value="Obg-like ATPase 1"/>
    <property type="match status" value="1"/>
</dbReference>
<evidence type="ECO:0000256" key="11">
    <source>
        <dbReference type="ARBA" id="ARBA00022842"/>
    </source>
</evidence>
<dbReference type="AlphaFoldDB" id="A0A820H2Y2"/>
<dbReference type="EMBL" id="CAJOBQ010000191">
    <property type="protein sequence ID" value="CAF4288358.1"/>
    <property type="molecule type" value="Genomic_DNA"/>
</dbReference>
<evidence type="ECO:0000313" key="19">
    <source>
        <dbReference type="EMBL" id="CAF4288358.1"/>
    </source>
</evidence>
<keyword evidence="5 14" id="KW-0963">Cytoplasm</keyword>
<feature type="transmembrane region" description="Helical" evidence="16">
    <location>
        <begin position="226"/>
        <end position="248"/>
    </location>
</feature>
<dbReference type="Gene3D" id="3.10.20.30">
    <property type="match status" value="1"/>
</dbReference>
<evidence type="ECO:0000256" key="4">
    <source>
        <dbReference type="ARBA" id="ARBA00010596"/>
    </source>
</evidence>
<name>A0A820H2Y2_9BILA</name>
<keyword evidence="6 16" id="KW-0812">Transmembrane</keyword>
<dbReference type="Proteomes" id="UP000663862">
    <property type="component" value="Unassembled WGS sequence"/>
</dbReference>
<accession>A0A820H2Y2</accession>
<dbReference type="InterPro" id="IPR027417">
    <property type="entry name" value="P-loop_NTPase"/>
</dbReference>
<keyword evidence="13 16" id="KW-0472">Membrane</keyword>
<evidence type="ECO:0000256" key="7">
    <source>
        <dbReference type="ARBA" id="ARBA00022723"/>
    </source>
</evidence>
<feature type="domain" description="TGS" evidence="18">
    <location>
        <begin position="588"/>
        <end position="671"/>
    </location>
</feature>
<dbReference type="InterPro" id="IPR012676">
    <property type="entry name" value="TGS-like"/>
</dbReference>
<keyword evidence="9 14" id="KW-0378">Hydrolase</keyword>
<comment type="cofactor">
    <cofactor evidence="1">
        <name>Mg(2+)</name>
        <dbReference type="ChEBI" id="CHEBI:18420"/>
    </cofactor>
</comment>
<dbReference type="InterPro" id="IPR031167">
    <property type="entry name" value="G_OBG"/>
</dbReference>
<evidence type="ECO:0000256" key="16">
    <source>
        <dbReference type="SAM" id="Phobius"/>
    </source>
</evidence>
<keyword evidence="7" id="KW-0479">Metal-binding</keyword>
<feature type="transmembrane region" description="Helical" evidence="16">
    <location>
        <begin position="132"/>
        <end position="154"/>
    </location>
</feature>
<evidence type="ECO:0000256" key="10">
    <source>
        <dbReference type="ARBA" id="ARBA00022840"/>
    </source>
</evidence>
<dbReference type="NCBIfam" id="TIGR00092">
    <property type="entry name" value="redox-regulated ATPase YchF"/>
    <property type="match status" value="1"/>
</dbReference>
<dbReference type="PROSITE" id="PS51880">
    <property type="entry name" value="TGS"/>
    <property type="match status" value="1"/>
</dbReference>
<comment type="similarity">
    <text evidence="14">Belongs to the TRAFAC class OBG-HflX-like GTPase superfamily. OBG GTPase family. YchF/OLA1 subfamily.</text>
</comment>
<dbReference type="CDD" id="cd01900">
    <property type="entry name" value="YchF"/>
    <property type="match status" value="1"/>
</dbReference>
<keyword evidence="10 14" id="KW-0067">ATP-binding</keyword>
<keyword evidence="12 16" id="KW-1133">Transmembrane helix</keyword>
<dbReference type="GO" id="GO:0046872">
    <property type="term" value="F:metal ion binding"/>
    <property type="evidence" value="ECO:0007669"/>
    <property type="project" value="UniProtKB-KW"/>
</dbReference>
<evidence type="ECO:0000256" key="2">
    <source>
        <dbReference type="ARBA" id="ARBA00004141"/>
    </source>
</evidence>
<keyword evidence="8 14" id="KW-0547">Nucleotide-binding</keyword>
<evidence type="ECO:0000313" key="20">
    <source>
        <dbReference type="Proteomes" id="UP000663862"/>
    </source>
</evidence>
<evidence type="ECO:0000256" key="3">
    <source>
        <dbReference type="ARBA" id="ARBA00004496"/>
    </source>
</evidence>
<organism evidence="19 20">
    <name type="scientific">Rotaria socialis</name>
    <dbReference type="NCBI Taxonomy" id="392032"/>
    <lineage>
        <taxon>Eukaryota</taxon>
        <taxon>Metazoa</taxon>
        <taxon>Spiralia</taxon>
        <taxon>Gnathifera</taxon>
        <taxon>Rotifera</taxon>
        <taxon>Eurotatoria</taxon>
        <taxon>Bdelloidea</taxon>
        <taxon>Philodinida</taxon>
        <taxon>Philodinidae</taxon>
        <taxon>Rotaria</taxon>
    </lineage>
</organism>
<dbReference type="GO" id="GO:0043023">
    <property type="term" value="F:ribosomal large subunit binding"/>
    <property type="evidence" value="ECO:0007669"/>
    <property type="project" value="UniProtKB-UniRule"/>
</dbReference>
<evidence type="ECO:0000256" key="12">
    <source>
        <dbReference type="ARBA" id="ARBA00022989"/>
    </source>
</evidence>
<dbReference type="InterPro" id="IPR012675">
    <property type="entry name" value="Beta-grasp_dom_sf"/>
</dbReference>
<dbReference type="Pfam" id="PF01926">
    <property type="entry name" value="MMR_HSR1"/>
    <property type="match status" value="1"/>
</dbReference>
<evidence type="ECO:0000259" key="18">
    <source>
        <dbReference type="PROSITE" id="PS51880"/>
    </source>
</evidence>
<comment type="subunit">
    <text evidence="14">Monomer.</text>
</comment>
<dbReference type="HAMAP" id="MF_00944">
    <property type="entry name" value="YchF_OLA1_ATPase"/>
    <property type="match status" value="1"/>
</dbReference>
<evidence type="ECO:0000256" key="5">
    <source>
        <dbReference type="ARBA" id="ARBA00022490"/>
    </source>
</evidence>
<gene>
    <name evidence="19" type="ORF">TSG867_LOCUS5455</name>
</gene>
<dbReference type="GO" id="GO:0016020">
    <property type="term" value="C:membrane"/>
    <property type="evidence" value="ECO:0007669"/>
    <property type="project" value="UniProtKB-SubCell"/>
</dbReference>
<evidence type="ECO:0000256" key="1">
    <source>
        <dbReference type="ARBA" id="ARBA00001946"/>
    </source>
</evidence>
<feature type="binding site" evidence="14">
    <location>
        <position position="515"/>
    </location>
    <ligand>
        <name>ATP</name>
        <dbReference type="ChEBI" id="CHEBI:30616"/>
    </ligand>
</feature>
<dbReference type="GO" id="GO:0005737">
    <property type="term" value="C:cytoplasm"/>
    <property type="evidence" value="ECO:0007669"/>
    <property type="project" value="UniProtKB-SubCell"/>
</dbReference>
<dbReference type="PANTHER" id="PTHR23305">
    <property type="entry name" value="OBG GTPASE FAMILY"/>
    <property type="match status" value="1"/>
</dbReference>
<dbReference type="PRINTS" id="PR00326">
    <property type="entry name" value="GTP1OBG"/>
</dbReference>
<dbReference type="SUPFAM" id="SSF81271">
    <property type="entry name" value="TGS-like"/>
    <property type="match status" value="1"/>
</dbReference>
<feature type="transmembrane region" description="Helical" evidence="16">
    <location>
        <begin position="166"/>
        <end position="188"/>
    </location>
</feature>
<evidence type="ECO:0000259" key="17">
    <source>
        <dbReference type="PROSITE" id="PS51710"/>
    </source>
</evidence>
<evidence type="ECO:0000256" key="8">
    <source>
        <dbReference type="ARBA" id="ARBA00022741"/>
    </source>
</evidence>
<comment type="function">
    <text evidence="14">Hydrolyzes ATP, and can also hydrolyze GTP with lower efficiency. Has lower affinity for GTP.</text>
</comment>
<comment type="subcellular location">
    <subcellularLocation>
        <location evidence="3 14">Cytoplasm</location>
    </subcellularLocation>
    <subcellularLocation>
        <location evidence="2">Membrane</location>
        <topology evidence="2">Multi-pass membrane protein</topology>
    </subcellularLocation>
</comment>
<dbReference type="Gene3D" id="1.10.150.300">
    <property type="entry name" value="TGS-like domain"/>
    <property type="match status" value="1"/>
</dbReference>
<dbReference type="Pfam" id="PF06071">
    <property type="entry name" value="YchF-GTPase_C"/>
    <property type="match status" value="1"/>
</dbReference>
<dbReference type="InterPro" id="IPR004396">
    <property type="entry name" value="ATPase_YchF/OLA1"/>
</dbReference>
<evidence type="ECO:0000256" key="6">
    <source>
        <dbReference type="ARBA" id="ARBA00022692"/>
    </source>
</evidence>
<keyword evidence="11" id="KW-0460">Magnesium</keyword>
<comment type="caution">
    <text evidence="19">The sequence shown here is derived from an EMBL/GenBank/DDBJ whole genome shotgun (WGS) entry which is preliminary data.</text>
</comment>